<proteinExistence type="predicted"/>
<organism evidence="1 2">
    <name type="scientific">Sphingobacterium spiritivorum</name>
    <name type="common">Flavobacterium spiritivorum</name>
    <dbReference type="NCBI Taxonomy" id="258"/>
    <lineage>
        <taxon>Bacteria</taxon>
        <taxon>Pseudomonadati</taxon>
        <taxon>Bacteroidota</taxon>
        <taxon>Sphingobacteriia</taxon>
        <taxon>Sphingobacteriales</taxon>
        <taxon>Sphingobacteriaceae</taxon>
        <taxon>Sphingobacterium</taxon>
    </lineage>
</organism>
<dbReference type="EMBL" id="UGYW01000002">
    <property type="protein sequence ID" value="SUJ28792.1"/>
    <property type="molecule type" value="Genomic_DNA"/>
</dbReference>
<sequence>MNWGRFIALKHCNKNVILFDSTSKKVAIPIEMPLPRLMSEAIMLLSGLAPDFKVIDGKKYRVYENVIGIFTQNLFRLKLGQTPIDKTL</sequence>
<reference evidence="1 2" key="1">
    <citation type="submission" date="2018-06" db="EMBL/GenBank/DDBJ databases">
        <authorList>
            <consortium name="Pathogen Informatics"/>
            <person name="Doyle S."/>
        </authorList>
    </citation>
    <scope>NUCLEOTIDE SEQUENCE [LARGE SCALE GENOMIC DNA]</scope>
    <source>
        <strain evidence="1 2">NCTC11388</strain>
    </source>
</reference>
<accession>A0A380CTN1</accession>
<name>A0A380CTN1_SPHSI</name>
<dbReference type="AlphaFoldDB" id="A0A380CTN1"/>
<gene>
    <name evidence="1" type="ORF">NCTC11388_04444</name>
</gene>
<evidence type="ECO:0000313" key="2">
    <source>
        <dbReference type="Proteomes" id="UP000254893"/>
    </source>
</evidence>
<evidence type="ECO:0000313" key="1">
    <source>
        <dbReference type="EMBL" id="SUJ28792.1"/>
    </source>
</evidence>
<dbReference type="Proteomes" id="UP000254893">
    <property type="component" value="Unassembled WGS sequence"/>
</dbReference>
<protein>
    <submittedName>
        <fullName evidence="1">Uncharacterized protein</fullName>
    </submittedName>
</protein>